<dbReference type="GO" id="GO:0046872">
    <property type="term" value="F:metal ion binding"/>
    <property type="evidence" value="ECO:0007669"/>
    <property type="project" value="UniProtKB-KW"/>
</dbReference>
<evidence type="ECO:0000256" key="5">
    <source>
        <dbReference type="ARBA" id="ARBA00022617"/>
    </source>
</evidence>
<feature type="binding site" description="axial binding residue" evidence="14">
    <location>
        <position position="103"/>
    </location>
    <ligand>
        <name>heme</name>
        <dbReference type="ChEBI" id="CHEBI:30413"/>
        <label>1</label>
    </ligand>
    <ligandPart>
        <name>Fe</name>
        <dbReference type="ChEBI" id="CHEBI:18248"/>
    </ligandPart>
</feature>
<proteinExistence type="inferred from homology"/>
<evidence type="ECO:0000256" key="7">
    <source>
        <dbReference type="ARBA" id="ARBA00022723"/>
    </source>
</evidence>
<dbReference type="SUPFAM" id="SSF48695">
    <property type="entry name" value="Multiheme cytochromes"/>
    <property type="match status" value="1"/>
</dbReference>
<dbReference type="Proteomes" id="UP001165393">
    <property type="component" value="Unassembled WGS sequence"/>
</dbReference>
<dbReference type="GO" id="GO:0009061">
    <property type="term" value="P:anaerobic respiration"/>
    <property type="evidence" value="ECO:0007669"/>
    <property type="project" value="TreeGrafter"/>
</dbReference>
<feature type="binding site" description="axial binding residue" evidence="14">
    <location>
        <position position="85"/>
    </location>
    <ligand>
        <name>heme</name>
        <dbReference type="ChEBI" id="CHEBI:30413"/>
        <label>2</label>
    </ligand>
    <ligandPart>
        <name>Fe</name>
        <dbReference type="ChEBI" id="CHEBI:18248"/>
    </ligandPart>
</feature>
<keyword evidence="7 12" id="KW-0479">Metal-binding</keyword>
<evidence type="ECO:0000256" key="2">
    <source>
        <dbReference type="ARBA" id="ARBA00007395"/>
    </source>
</evidence>
<organism evidence="17 18">
    <name type="scientific">Echinimonas agarilytica</name>
    <dbReference type="NCBI Taxonomy" id="1215918"/>
    <lineage>
        <taxon>Bacteria</taxon>
        <taxon>Pseudomonadati</taxon>
        <taxon>Pseudomonadota</taxon>
        <taxon>Gammaproteobacteria</taxon>
        <taxon>Alteromonadales</taxon>
        <taxon>Echinimonadaceae</taxon>
        <taxon>Echinimonas</taxon>
    </lineage>
</organism>
<sequence>MSDQKSRFWTPTKAKWLLGIPIGGFVFAVLGAIGLGIFHFTIEASSTNAFCYSCHVGMDTIVEEYEASPHYLNRHGVKADCADCHVSKEFIPKMETKIMAIADVYYQLIGTINLDNFEQERERLAQKVWDEMKANDSRECRSCHDVNRWDIAAAPTRIKVNHQAAMNGQKTCIDCHAGIAHKLPVKQISARSAAK</sequence>
<feature type="binding site" description="covalent" evidence="13">
    <location>
        <position position="143"/>
    </location>
    <ligand>
        <name>heme</name>
        <dbReference type="ChEBI" id="CHEBI:30413"/>
        <label>3</label>
    </ligand>
</feature>
<keyword evidence="11 15" id="KW-0472">Membrane</keyword>
<dbReference type="Gene3D" id="1.10.3820.10">
    <property type="entry name" value="Di-heme elbow motif domain"/>
    <property type="match status" value="1"/>
</dbReference>
<evidence type="ECO:0000256" key="12">
    <source>
        <dbReference type="PIRNR" id="PIRNR000013"/>
    </source>
</evidence>
<feature type="binding site" description="covalent" evidence="13">
    <location>
        <position position="172"/>
    </location>
    <ligand>
        <name>heme</name>
        <dbReference type="ChEBI" id="CHEBI:30413"/>
        <label>4</label>
    </ligand>
</feature>
<keyword evidence="6 15" id="KW-0812">Transmembrane</keyword>
<feature type="binding site" description="axial binding residue" evidence="14">
    <location>
        <position position="58"/>
    </location>
    <ligand>
        <name>heme</name>
        <dbReference type="ChEBI" id="CHEBI:30413"/>
        <label>1</label>
    </ligand>
    <ligandPart>
        <name>Fe</name>
        <dbReference type="ChEBI" id="CHEBI:18248"/>
    </ligandPart>
</feature>
<dbReference type="GO" id="GO:0019333">
    <property type="term" value="P:denitrification pathway"/>
    <property type="evidence" value="ECO:0007669"/>
    <property type="project" value="InterPro"/>
</dbReference>
<dbReference type="InterPro" id="IPR005126">
    <property type="entry name" value="NapC/NirT_cyt_c_N"/>
</dbReference>
<evidence type="ECO:0000256" key="10">
    <source>
        <dbReference type="ARBA" id="ARBA00023004"/>
    </source>
</evidence>
<protein>
    <recommendedName>
        <fullName evidence="12">Cytochrome c-type protein</fullName>
    </recommendedName>
</protein>
<reference evidence="17 18" key="1">
    <citation type="journal article" date="2013" name="Antonie Van Leeuwenhoek">
        <title>Echinimonas agarilytica gen. nov., sp. nov., a new gammaproteobacterium isolated from the sea urchin Strongylocentrotus intermedius.</title>
        <authorList>
            <person name="Nedashkovskaya O.I."/>
            <person name="Stenkova A.M."/>
            <person name="Zhukova N.V."/>
            <person name="Van Trappen S."/>
            <person name="Lee J.S."/>
            <person name="Kim S.B."/>
        </authorList>
    </citation>
    <scope>NUCLEOTIDE SEQUENCE [LARGE SCALE GENOMIC DNA]</scope>
    <source>
        <strain evidence="17 18">KMM 6351</strain>
    </source>
</reference>
<dbReference type="Pfam" id="PF03264">
    <property type="entry name" value="Cytochrom_NNT"/>
    <property type="match status" value="1"/>
</dbReference>
<dbReference type="RefSeq" id="WP_251260219.1">
    <property type="nucleotide sequence ID" value="NZ_JAMQGP010000001.1"/>
</dbReference>
<comment type="caution">
    <text evidence="17">The sequence shown here is derived from an EMBL/GenBank/DDBJ whole genome shotgun (WGS) entry which is preliminary data.</text>
</comment>
<evidence type="ECO:0000256" key="8">
    <source>
        <dbReference type="ARBA" id="ARBA00022982"/>
    </source>
</evidence>
<comment type="similarity">
    <text evidence="2">Belongs to the NapC/NirT/NrfH family.</text>
</comment>
<feature type="binding site" description="covalent" evidence="13">
    <location>
        <position position="54"/>
    </location>
    <ligand>
        <name>heme</name>
        <dbReference type="ChEBI" id="CHEBI:30413"/>
        <label>1</label>
    </ligand>
</feature>
<comment type="PTM">
    <text evidence="12">Binds 4 heme groups per subunit.</text>
</comment>
<feature type="transmembrane region" description="Helical" evidence="15">
    <location>
        <begin position="16"/>
        <end position="42"/>
    </location>
</feature>
<gene>
    <name evidence="17" type="ORF">NAF29_04165</name>
</gene>
<dbReference type="GO" id="GO:0020037">
    <property type="term" value="F:heme binding"/>
    <property type="evidence" value="ECO:0007669"/>
    <property type="project" value="InterPro"/>
</dbReference>
<dbReference type="InterPro" id="IPR051174">
    <property type="entry name" value="Cytochrome_c-type_ET"/>
</dbReference>
<comment type="cofactor">
    <cofactor evidence="13">
        <name>heme</name>
        <dbReference type="ChEBI" id="CHEBI:30413"/>
    </cofactor>
    <text evidence="13">Binds 4 heme groups per subunit.</text>
</comment>
<evidence type="ECO:0000313" key="18">
    <source>
        <dbReference type="Proteomes" id="UP001165393"/>
    </source>
</evidence>
<keyword evidence="5 12" id="KW-0349">Heme</keyword>
<evidence type="ECO:0000256" key="14">
    <source>
        <dbReference type="PIRSR" id="PIRSR000013-2"/>
    </source>
</evidence>
<evidence type="ECO:0000256" key="11">
    <source>
        <dbReference type="ARBA" id="ARBA00023136"/>
    </source>
</evidence>
<evidence type="ECO:0000256" key="3">
    <source>
        <dbReference type="ARBA" id="ARBA00022448"/>
    </source>
</evidence>
<feature type="binding site" description="covalent" evidence="13">
    <location>
        <position position="175"/>
    </location>
    <ligand>
        <name>heme</name>
        <dbReference type="ChEBI" id="CHEBI:30413"/>
        <label>4</label>
    </ligand>
</feature>
<dbReference type="GO" id="GO:0009055">
    <property type="term" value="F:electron transfer activity"/>
    <property type="evidence" value="ECO:0007669"/>
    <property type="project" value="TreeGrafter"/>
</dbReference>
<evidence type="ECO:0000259" key="16">
    <source>
        <dbReference type="Pfam" id="PF03264"/>
    </source>
</evidence>
<accession>A0AA41W4V5</accession>
<dbReference type="PANTHER" id="PTHR30333:SF3">
    <property type="entry name" value="CYTOCHROME C-TYPE PROTEIN TORY"/>
    <property type="match status" value="1"/>
</dbReference>
<evidence type="ECO:0000256" key="1">
    <source>
        <dbReference type="ARBA" id="ARBA00004162"/>
    </source>
</evidence>
<feature type="binding site" description="covalent" evidence="13">
    <location>
        <position position="81"/>
    </location>
    <ligand>
        <name>heme</name>
        <dbReference type="ChEBI" id="CHEBI:30413"/>
        <label>2</label>
    </ligand>
</feature>
<evidence type="ECO:0000256" key="13">
    <source>
        <dbReference type="PIRSR" id="PIRSR000013-1"/>
    </source>
</evidence>
<feature type="binding site" description="covalent" evidence="13">
    <location>
        <position position="51"/>
    </location>
    <ligand>
        <name>heme</name>
        <dbReference type="ChEBI" id="CHEBI:30413"/>
        <label>1</label>
    </ligand>
</feature>
<evidence type="ECO:0000256" key="4">
    <source>
        <dbReference type="ARBA" id="ARBA00022475"/>
    </source>
</evidence>
<keyword evidence="8 12" id="KW-0249">Electron transport</keyword>
<keyword evidence="9 15" id="KW-1133">Transmembrane helix</keyword>
<feature type="binding site" evidence="13">
    <location>
        <position position="103"/>
    </location>
    <ligand>
        <name>a menaquinol</name>
        <dbReference type="ChEBI" id="CHEBI:18151"/>
    </ligand>
</feature>
<feature type="domain" description="NapC/NirT cytochrome c N-terminal" evidence="16">
    <location>
        <begin position="25"/>
        <end position="184"/>
    </location>
</feature>
<keyword evidence="10 12" id="KW-0408">Iron</keyword>
<evidence type="ECO:0000256" key="15">
    <source>
        <dbReference type="SAM" id="Phobius"/>
    </source>
</evidence>
<dbReference type="InterPro" id="IPR036280">
    <property type="entry name" value="Multihaem_cyt_sf"/>
</dbReference>
<keyword evidence="4" id="KW-1003">Cell membrane</keyword>
<name>A0AA41W4V5_9GAMM</name>
<feature type="binding site" description="covalent" evidence="13">
    <location>
        <position position="84"/>
    </location>
    <ligand>
        <name>heme</name>
        <dbReference type="ChEBI" id="CHEBI:30413"/>
        <label>2</label>
    </ligand>
</feature>
<evidence type="ECO:0000256" key="9">
    <source>
        <dbReference type="ARBA" id="ARBA00022989"/>
    </source>
</evidence>
<feature type="binding site" description="covalent" evidence="13">
    <location>
        <position position="140"/>
    </location>
    <ligand>
        <name>heme</name>
        <dbReference type="ChEBI" id="CHEBI:30413"/>
        <label>3</label>
    </ligand>
</feature>
<dbReference type="GO" id="GO:0005886">
    <property type="term" value="C:plasma membrane"/>
    <property type="evidence" value="ECO:0007669"/>
    <property type="project" value="UniProtKB-SubCell"/>
</dbReference>
<dbReference type="PANTHER" id="PTHR30333">
    <property type="entry name" value="CYTOCHROME C-TYPE PROTEIN"/>
    <property type="match status" value="1"/>
</dbReference>
<dbReference type="InterPro" id="IPR024717">
    <property type="entry name" value="NapC/NirT/NrfH"/>
</dbReference>
<comment type="subcellular location">
    <subcellularLocation>
        <location evidence="1">Cell membrane</location>
        <topology evidence="1">Single-pass membrane protein</topology>
    </subcellularLocation>
</comment>
<feature type="binding site" description="axial binding residue" evidence="14">
    <location>
        <position position="144"/>
    </location>
    <ligand>
        <name>heme</name>
        <dbReference type="ChEBI" id="CHEBI:30413"/>
        <label>3</label>
    </ligand>
    <ligandPart>
        <name>Fe</name>
        <dbReference type="ChEBI" id="CHEBI:18248"/>
    </ligandPart>
</feature>
<dbReference type="EMBL" id="JAMQGP010000001">
    <property type="protein sequence ID" value="MCM2678871.1"/>
    <property type="molecule type" value="Genomic_DNA"/>
</dbReference>
<keyword evidence="3 12" id="KW-0813">Transport</keyword>
<dbReference type="PIRSF" id="PIRSF000013">
    <property type="entry name" value="4_hem_cytochrm_NapC"/>
    <property type="match status" value="1"/>
</dbReference>
<dbReference type="AlphaFoldDB" id="A0AA41W4V5"/>
<dbReference type="InterPro" id="IPR038266">
    <property type="entry name" value="NapC/NirT_cytc_sf"/>
</dbReference>
<evidence type="ECO:0000256" key="6">
    <source>
        <dbReference type="ARBA" id="ARBA00022692"/>
    </source>
</evidence>
<evidence type="ECO:0000313" key="17">
    <source>
        <dbReference type="EMBL" id="MCM2678871.1"/>
    </source>
</evidence>
<feature type="binding site" description="axial binding residue" evidence="14">
    <location>
        <position position="181"/>
    </location>
    <ligand>
        <name>heme</name>
        <dbReference type="ChEBI" id="CHEBI:30413"/>
        <label>2</label>
    </ligand>
    <ligandPart>
        <name>Fe</name>
        <dbReference type="ChEBI" id="CHEBI:18248"/>
    </ligandPart>
</feature>
<keyword evidence="18" id="KW-1185">Reference proteome</keyword>
<feature type="binding site" description="axial binding residue" evidence="14">
    <location>
        <position position="176"/>
    </location>
    <ligand>
        <name>heme</name>
        <dbReference type="ChEBI" id="CHEBI:30413"/>
        <label>4</label>
    </ligand>
    <ligandPart>
        <name>Fe</name>
        <dbReference type="ChEBI" id="CHEBI:18248"/>
    </ligandPart>
</feature>